<dbReference type="GO" id="GO:0016020">
    <property type="term" value="C:membrane"/>
    <property type="evidence" value="ECO:0007669"/>
    <property type="project" value="UniProtKB-SubCell"/>
</dbReference>
<comment type="subcellular location">
    <subcellularLocation>
        <location evidence="1">Membrane</location>
        <topology evidence="1">Multi-pass membrane protein</topology>
    </subcellularLocation>
</comment>
<dbReference type="PANTHER" id="PTHR45618">
    <property type="entry name" value="MITOCHONDRIAL DICARBOXYLATE CARRIER-RELATED"/>
    <property type="match status" value="1"/>
</dbReference>
<evidence type="ECO:0000256" key="4">
    <source>
        <dbReference type="ARBA" id="ARBA00022692"/>
    </source>
</evidence>
<evidence type="ECO:0000256" key="2">
    <source>
        <dbReference type="ARBA" id="ARBA00006375"/>
    </source>
</evidence>
<dbReference type="InterPro" id="IPR050391">
    <property type="entry name" value="Mito_Metabolite_Transporter"/>
</dbReference>
<dbReference type="Gene3D" id="1.50.40.10">
    <property type="entry name" value="Mitochondrial carrier domain"/>
    <property type="match status" value="1"/>
</dbReference>
<dbReference type="PROSITE" id="PS50920">
    <property type="entry name" value="SOLCAR"/>
    <property type="match status" value="3"/>
</dbReference>
<evidence type="ECO:0000256" key="3">
    <source>
        <dbReference type="ARBA" id="ARBA00022448"/>
    </source>
</evidence>
<keyword evidence="5" id="KW-0677">Repeat</keyword>
<evidence type="ECO:0000256" key="8">
    <source>
        <dbReference type="PROSITE-ProRule" id="PRU00282"/>
    </source>
</evidence>
<evidence type="ECO:0000256" key="5">
    <source>
        <dbReference type="ARBA" id="ARBA00022737"/>
    </source>
</evidence>
<dbReference type="InterPro" id="IPR018108">
    <property type="entry name" value="MCP_transmembrane"/>
</dbReference>
<evidence type="ECO:0000256" key="9">
    <source>
        <dbReference type="RuleBase" id="RU000488"/>
    </source>
</evidence>
<feature type="repeat" description="Solcar" evidence="8">
    <location>
        <begin position="12"/>
        <end position="107"/>
    </location>
</feature>
<evidence type="ECO:0000256" key="10">
    <source>
        <dbReference type="SAM" id="Phobius"/>
    </source>
</evidence>
<gene>
    <name evidence="11" type="ORF">SRAS04492_LOCUS6185</name>
</gene>
<feature type="repeat" description="Solcar" evidence="8">
    <location>
        <begin position="116"/>
        <end position="204"/>
    </location>
</feature>
<keyword evidence="4 8" id="KW-0812">Transmembrane</keyword>
<feature type="transmembrane region" description="Helical" evidence="10">
    <location>
        <begin position="120"/>
        <end position="139"/>
    </location>
</feature>
<name>A0A7S3CQR7_9SPIT</name>
<dbReference type="AlphaFoldDB" id="A0A7S3CQR7"/>
<feature type="transmembrane region" description="Helical" evidence="10">
    <location>
        <begin position="86"/>
        <end position="108"/>
    </location>
</feature>
<sequence length="366" mass="41990">MEIEYWRNQHQRMNKDRFLAANAMALLTHTITQPLDLIKTRAQMLQEGKGFNGIGWQKGYYPMTMFNEIMAAGGGYRKFYSKFDAFLVRTVAYTTLRISSFLYFYDWINPDARREARPDYYAMAGYTGGMVAGILYNPFEIVFTRMQVDELYPEQVRWNYRNFVDGLTKVAEEGALFRGSLAHGLKLGGLVSVATGVYDYIKENAFYFFGPILINRLVGTAAGVAVAVTLSMPFDMLRTRMHTMRPLPNGQLPYNGTLDCFSKIMKYEGTSKKMNNLGVMYSGGQAYALRLYAIALISQFAMDRYLGNGLMQEYWQPARYYYAGGLDYDFHDPYTDTYKNILVRNWKVAIGDETFSPDQKHLMLGL</sequence>
<keyword evidence="6 10" id="KW-1133">Transmembrane helix</keyword>
<evidence type="ECO:0008006" key="12">
    <source>
        <dbReference type="Google" id="ProtNLM"/>
    </source>
</evidence>
<keyword evidence="3 9" id="KW-0813">Transport</keyword>
<dbReference type="EMBL" id="HBIA01012197">
    <property type="protein sequence ID" value="CAE0234381.1"/>
    <property type="molecule type" value="Transcribed_RNA"/>
</dbReference>
<reference evidence="11" key="1">
    <citation type="submission" date="2021-01" db="EMBL/GenBank/DDBJ databases">
        <authorList>
            <person name="Corre E."/>
            <person name="Pelletier E."/>
            <person name="Niang G."/>
            <person name="Scheremetjew M."/>
            <person name="Finn R."/>
            <person name="Kale V."/>
            <person name="Holt S."/>
            <person name="Cochrane G."/>
            <person name="Meng A."/>
            <person name="Brown T."/>
            <person name="Cohen L."/>
        </authorList>
    </citation>
    <scope>NUCLEOTIDE SEQUENCE</scope>
    <source>
        <strain evidence="11">Ras09</strain>
    </source>
</reference>
<organism evidence="11">
    <name type="scientific">Strombidium rassoulzadegani</name>
    <dbReference type="NCBI Taxonomy" id="1082188"/>
    <lineage>
        <taxon>Eukaryota</taxon>
        <taxon>Sar</taxon>
        <taxon>Alveolata</taxon>
        <taxon>Ciliophora</taxon>
        <taxon>Intramacronucleata</taxon>
        <taxon>Spirotrichea</taxon>
        <taxon>Oligotrichia</taxon>
        <taxon>Strombidiidae</taxon>
        <taxon>Strombidium</taxon>
    </lineage>
</organism>
<keyword evidence="7 8" id="KW-0472">Membrane</keyword>
<accession>A0A7S3CQR7</accession>
<dbReference type="Pfam" id="PF00153">
    <property type="entry name" value="Mito_carr"/>
    <property type="match status" value="3"/>
</dbReference>
<feature type="repeat" description="Solcar" evidence="8">
    <location>
        <begin position="211"/>
        <end position="300"/>
    </location>
</feature>
<dbReference type="SUPFAM" id="SSF103506">
    <property type="entry name" value="Mitochondrial carrier"/>
    <property type="match status" value="1"/>
</dbReference>
<feature type="transmembrane region" description="Helical" evidence="10">
    <location>
        <begin position="213"/>
        <end position="234"/>
    </location>
</feature>
<evidence type="ECO:0000256" key="6">
    <source>
        <dbReference type="ARBA" id="ARBA00022989"/>
    </source>
</evidence>
<dbReference type="InterPro" id="IPR023395">
    <property type="entry name" value="MCP_dom_sf"/>
</dbReference>
<proteinExistence type="inferred from homology"/>
<protein>
    <recommendedName>
        <fullName evidence="12">ADP/ATP translocase</fullName>
    </recommendedName>
</protein>
<comment type="similarity">
    <text evidence="2 9">Belongs to the mitochondrial carrier (TC 2.A.29) family.</text>
</comment>
<evidence type="ECO:0000256" key="7">
    <source>
        <dbReference type="ARBA" id="ARBA00023136"/>
    </source>
</evidence>
<evidence type="ECO:0000313" key="11">
    <source>
        <dbReference type="EMBL" id="CAE0234381.1"/>
    </source>
</evidence>
<evidence type="ECO:0000256" key="1">
    <source>
        <dbReference type="ARBA" id="ARBA00004141"/>
    </source>
</evidence>